<dbReference type="HAMAP" id="MF_00252">
    <property type="entry name" value="Lys_tRNA_synth_class2"/>
    <property type="match status" value="1"/>
</dbReference>
<evidence type="ECO:0000313" key="16">
    <source>
        <dbReference type="Proteomes" id="UP000323067"/>
    </source>
</evidence>
<organism evidence="15 16">
    <name type="scientific">Cordyceps militaris</name>
    <name type="common">Caterpillar fungus</name>
    <name type="synonym">Clavaria militaris</name>
    <dbReference type="NCBI Taxonomy" id="73501"/>
    <lineage>
        <taxon>Eukaryota</taxon>
        <taxon>Fungi</taxon>
        <taxon>Dikarya</taxon>
        <taxon>Ascomycota</taxon>
        <taxon>Pezizomycotina</taxon>
        <taxon>Sordariomycetes</taxon>
        <taxon>Hypocreomycetidae</taxon>
        <taxon>Hypocreales</taxon>
        <taxon>Cordycipitaceae</taxon>
        <taxon>Cordyceps</taxon>
    </lineage>
</organism>
<dbReference type="InterPro" id="IPR034762">
    <property type="entry name" value="Lys-tRNA-ligase_II_bac/euk"/>
</dbReference>
<dbReference type="AlphaFoldDB" id="A0A2H4SK73"/>
<proteinExistence type="inferred from homology"/>
<dbReference type="FunFam" id="2.40.50.140:FF:000050">
    <property type="entry name" value="Lysine--tRNA ligase"/>
    <property type="match status" value="1"/>
</dbReference>
<feature type="compositionally biased region" description="Basic and acidic residues" evidence="13">
    <location>
        <begin position="34"/>
        <end position="57"/>
    </location>
</feature>
<evidence type="ECO:0000256" key="6">
    <source>
        <dbReference type="ARBA" id="ARBA00022741"/>
    </source>
</evidence>
<evidence type="ECO:0000256" key="2">
    <source>
        <dbReference type="ARBA" id="ARBA00008226"/>
    </source>
</evidence>
<evidence type="ECO:0000256" key="12">
    <source>
        <dbReference type="ARBA" id="ARBA00067316"/>
    </source>
</evidence>
<protein>
    <recommendedName>
        <fullName evidence="12">Probable lysine--tRNA ligase, cytoplasmic</fullName>
        <ecNumber evidence="3">6.1.1.6</ecNumber>
    </recommendedName>
    <alternativeName>
        <fullName evidence="10">Lysyl-tRNA synthetase</fullName>
    </alternativeName>
</protein>
<comment type="similarity">
    <text evidence="2">Belongs to the class-II aminoacyl-tRNA synthetase family.</text>
</comment>
<reference evidence="15 16" key="1">
    <citation type="journal article" date="2017" name="BMC Genomics">
        <title>Chromosome level assembly and secondary metabolite potential of the parasitic fungus Cordyceps militaris.</title>
        <authorList>
            <person name="Kramer G.J."/>
            <person name="Nodwell J.R."/>
        </authorList>
    </citation>
    <scope>NUCLEOTIDE SEQUENCE [LARGE SCALE GENOMIC DNA]</scope>
    <source>
        <strain evidence="15 16">ATCC 34164</strain>
    </source>
</reference>
<evidence type="ECO:0000256" key="5">
    <source>
        <dbReference type="ARBA" id="ARBA00022598"/>
    </source>
</evidence>
<dbReference type="EMBL" id="CP023324">
    <property type="protein sequence ID" value="ATY63508.1"/>
    <property type="molecule type" value="Genomic_DNA"/>
</dbReference>
<dbReference type="GO" id="GO:0005524">
    <property type="term" value="F:ATP binding"/>
    <property type="evidence" value="ECO:0007669"/>
    <property type="project" value="UniProtKB-KW"/>
</dbReference>
<dbReference type="InterPro" id="IPR004364">
    <property type="entry name" value="Aa-tRNA-synt_II"/>
</dbReference>
<gene>
    <name evidence="15" type="ORF">A9K55_008650</name>
</gene>
<feature type="domain" description="Aminoacyl-transfer RNA synthetases class-II family profile" evidence="14">
    <location>
        <begin position="265"/>
        <end position="591"/>
    </location>
</feature>
<dbReference type="Gene3D" id="3.30.930.10">
    <property type="entry name" value="Bira Bifunctional Protein, Domain 2"/>
    <property type="match status" value="1"/>
</dbReference>
<dbReference type="InterPro" id="IPR012340">
    <property type="entry name" value="NA-bd_OB-fold"/>
</dbReference>
<dbReference type="InterPro" id="IPR002313">
    <property type="entry name" value="Lys-tRNA-ligase_II"/>
</dbReference>
<dbReference type="PANTHER" id="PTHR42918:SF9">
    <property type="entry name" value="LYSINE--TRNA LIGASE"/>
    <property type="match status" value="1"/>
</dbReference>
<dbReference type="PRINTS" id="PR00982">
    <property type="entry name" value="TRNASYNTHLYS"/>
</dbReference>
<keyword evidence="6" id="KW-0547">Nucleotide-binding</keyword>
<dbReference type="GO" id="GO:0006430">
    <property type="term" value="P:lysyl-tRNA aminoacylation"/>
    <property type="evidence" value="ECO:0007669"/>
    <property type="project" value="InterPro"/>
</dbReference>
<dbReference type="Gene3D" id="2.40.50.140">
    <property type="entry name" value="Nucleic acid-binding proteins"/>
    <property type="match status" value="1"/>
</dbReference>
<dbReference type="SUPFAM" id="SSF50249">
    <property type="entry name" value="Nucleic acid-binding proteins"/>
    <property type="match status" value="1"/>
</dbReference>
<dbReference type="InterPro" id="IPR006195">
    <property type="entry name" value="aa-tRNA-synth_II"/>
</dbReference>
<evidence type="ECO:0000259" key="14">
    <source>
        <dbReference type="PROSITE" id="PS50862"/>
    </source>
</evidence>
<accession>A0A2H4SK73</accession>
<dbReference type="GO" id="GO:0004824">
    <property type="term" value="F:lysine-tRNA ligase activity"/>
    <property type="evidence" value="ECO:0007669"/>
    <property type="project" value="UniProtKB-EC"/>
</dbReference>
<evidence type="ECO:0000256" key="10">
    <source>
        <dbReference type="ARBA" id="ARBA00030563"/>
    </source>
</evidence>
<dbReference type="EC" id="6.1.1.6" evidence="3"/>
<keyword evidence="5" id="KW-0436">Ligase</keyword>
<evidence type="ECO:0000256" key="11">
    <source>
        <dbReference type="ARBA" id="ARBA00048573"/>
    </source>
</evidence>
<evidence type="ECO:0000256" key="7">
    <source>
        <dbReference type="ARBA" id="ARBA00022840"/>
    </source>
</evidence>
<evidence type="ECO:0000256" key="3">
    <source>
        <dbReference type="ARBA" id="ARBA00013166"/>
    </source>
</evidence>
<dbReference type="VEuPathDB" id="FungiDB:A9K55_008650"/>
<dbReference type="PROSITE" id="PS50862">
    <property type="entry name" value="AA_TRNA_LIGASE_II"/>
    <property type="match status" value="1"/>
</dbReference>
<dbReference type="NCBIfam" id="TIGR00499">
    <property type="entry name" value="lysS_bact"/>
    <property type="match status" value="1"/>
</dbReference>
<feature type="region of interest" description="Disordered" evidence="13">
    <location>
        <begin position="31"/>
        <end position="82"/>
    </location>
</feature>
<name>A0A2H4SK73_CORMI</name>
<dbReference type="OrthoDB" id="21243at2759"/>
<sequence>MADNQPAAAEAPVDAAAAAIAKLHLDEVTGEMISKSELKKRQKVREREAAKKEKAEKSGAPPPAGKKAAGSSEASEKDLTPNQYFEIRSRTVNELHEQGKAYPYKFEVTYDIRNFEKEFSHLKNGEIDKTKPLDIAGRIYVRRAAGSKLFFYDLRSNGTRLQVLAQADHLGEGAPSFEDQHVNIRRGDIVGIRGYPTRTNPKTKQGQGDFSGELSIAASELTLLSPCLHQIPDDHYGFKNAEQRFRQRYLDLMMNDKARDVLITRAKVDTYIRRWFDDRDFVSVQTPMLNTIAGGATAKPFITHHNDLNMDMFLRIAPELYLKMLVVGGLDRVYEMGRQFRNESMDLTHNPEFTTLEFYMAYADVYDLMRMTEELVSGLVKHVHGSYITKYHNSKGEEFEINWEGPWRRIDMIPALEEITGEKFPTGDVLHTAETGEFLKKILVKTGVECNPPLTNARMLDALVGEYLESQCISPTFIFGHPKMMSPLAKSHRSIPGLCERFECFVGTKEICNAYTELNVATEQRVRFEEQANQKAQGDDEAQAIDETFCKALEYGLPPTGGWGMGIDRMMMFLTDNHSIREVLAFPTMKPE</sequence>
<dbReference type="NCBIfam" id="NF001756">
    <property type="entry name" value="PRK00484.1"/>
    <property type="match status" value="1"/>
</dbReference>
<dbReference type="CDD" id="cd00775">
    <property type="entry name" value="LysRS_core"/>
    <property type="match status" value="1"/>
</dbReference>
<evidence type="ECO:0000256" key="9">
    <source>
        <dbReference type="ARBA" id="ARBA00023146"/>
    </source>
</evidence>
<comment type="catalytic activity">
    <reaction evidence="11">
        <text>tRNA(Lys) + L-lysine + ATP = L-lysyl-tRNA(Lys) + AMP + diphosphate</text>
        <dbReference type="Rhea" id="RHEA:20792"/>
        <dbReference type="Rhea" id="RHEA-COMP:9696"/>
        <dbReference type="Rhea" id="RHEA-COMP:9697"/>
        <dbReference type="ChEBI" id="CHEBI:30616"/>
        <dbReference type="ChEBI" id="CHEBI:32551"/>
        <dbReference type="ChEBI" id="CHEBI:33019"/>
        <dbReference type="ChEBI" id="CHEBI:78442"/>
        <dbReference type="ChEBI" id="CHEBI:78529"/>
        <dbReference type="ChEBI" id="CHEBI:456215"/>
        <dbReference type="EC" id="6.1.1.6"/>
    </reaction>
</comment>
<dbReference type="InterPro" id="IPR018149">
    <property type="entry name" value="Lys-tRNA-synth_II_C"/>
</dbReference>
<dbReference type="GO" id="GO:0005829">
    <property type="term" value="C:cytosol"/>
    <property type="evidence" value="ECO:0007669"/>
    <property type="project" value="TreeGrafter"/>
</dbReference>
<dbReference type="InterPro" id="IPR045864">
    <property type="entry name" value="aa-tRNA-synth_II/BPL/LPL"/>
</dbReference>
<keyword evidence="4" id="KW-0963">Cytoplasm</keyword>
<dbReference type="GO" id="GO:0000049">
    <property type="term" value="F:tRNA binding"/>
    <property type="evidence" value="ECO:0007669"/>
    <property type="project" value="TreeGrafter"/>
</dbReference>
<evidence type="ECO:0000256" key="1">
    <source>
        <dbReference type="ARBA" id="ARBA00004496"/>
    </source>
</evidence>
<dbReference type="PANTHER" id="PTHR42918">
    <property type="entry name" value="LYSYL-TRNA SYNTHETASE"/>
    <property type="match status" value="1"/>
</dbReference>
<dbReference type="CDD" id="cd04322">
    <property type="entry name" value="LysRS_N"/>
    <property type="match status" value="1"/>
</dbReference>
<dbReference type="Pfam" id="PF00152">
    <property type="entry name" value="tRNA-synt_2"/>
    <property type="match status" value="1"/>
</dbReference>
<comment type="subcellular location">
    <subcellularLocation>
        <location evidence="1">Cytoplasm</location>
    </subcellularLocation>
</comment>
<keyword evidence="9 15" id="KW-0030">Aminoacyl-tRNA synthetase</keyword>
<dbReference type="FunFam" id="3.30.930.10:FF:000238">
    <property type="entry name" value="Lysine--tRNA ligase"/>
    <property type="match status" value="1"/>
</dbReference>
<evidence type="ECO:0000256" key="4">
    <source>
        <dbReference type="ARBA" id="ARBA00022490"/>
    </source>
</evidence>
<evidence type="ECO:0000256" key="13">
    <source>
        <dbReference type="SAM" id="MobiDB-lite"/>
    </source>
</evidence>
<evidence type="ECO:0000313" key="15">
    <source>
        <dbReference type="EMBL" id="ATY63508.1"/>
    </source>
</evidence>
<dbReference type="SUPFAM" id="SSF55681">
    <property type="entry name" value="Class II aaRS and biotin synthetases"/>
    <property type="match status" value="1"/>
</dbReference>
<dbReference type="InterPro" id="IPR044136">
    <property type="entry name" value="Lys-tRNA-ligase_II_N"/>
</dbReference>
<dbReference type="Proteomes" id="UP000323067">
    <property type="component" value="Chromosome vii"/>
</dbReference>
<dbReference type="VEuPathDB" id="FungiDB:CCM_00818"/>
<evidence type="ECO:0000256" key="8">
    <source>
        <dbReference type="ARBA" id="ARBA00022917"/>
    </source>
</evidence>
<keyword evidence="8" id="KW-0648">Protein biosynthesis</keyword>
<keyword evidence="7" id="KW-0067">ATP-binding</keyword>
<dbReference type="PIRSF" id="PIRSF039101">
    <property type="entry name" value="LysRS2"/>
    <property type="match status" value="1"/>
</dbReference>